<evidence type="ECO:0000313" key="2">
    <source>
        <dbReference type="EnsemblPlants" id="Solyc04g047790.1.1.1"/>
    </source>
</evidence>
<dbReference type="EnsemblPlants" id="Solyc04g047790.1.1">
    <property type="protein sequence ID" value="Solyc04g047790.1.1.1"/>
    <property type="gene ID" value="Solyc04g047790.1"/>
</dbReference>
<keyword evidence="1" id="KW-0479">Metal-binding</keyword>
<evidence type="ECO:0000256" key="1">
    <source>
        <dbReference type="RuleBase" id="RU367018"/>
    </source>
</evidence>
<dbReference type="Gramene" id="Solyc04g047790.1.1">
    <property type="protein sequence ID" value="Solyc04g047790.1.1.1"/>
    <property type="gene ID" value="Solyc04g047790.1"/>
</dbReference>
<sequence length="118" mass="14458">MDPYFLKHYFWAGMISTQKSELMHLVFDGYISKRSSLNQFVEQYNIALRYKYEKEFQPEANSQKKHAVCFNGFEWYLQLHTYYTQPFYVVFVAEHMNLLYNFEIERRHEFNVLEGVEK</sequence>
<dbReference type="PaxDb" id="4081-Solyc04g047790.1.1"/>
<dbReference type="OMA" id="CEIERHD"/>
<name>A0A3Q7G3E8_SOLLC</name>
<dbReference type="STRING" id="4081.A0A3Q7G3E8"/>
<dbReference type="GO" id="GO:0008270">
    <property type="term" value="F:zinc ion binding"/>
    <property type="evidence" value="ECO:0007669"/>
    <property type="project" value="UniProtKB-UniRule"/>
</dbReference>
<comment type="subcellular location">
    <subcellularLocation>
        <location evidence="1">Nucleus</location>
    </subcellularLocation>
</comment>
<evidence type="ECO:0000313" key="3">
    <source>
        <dbReference type="Proteomes" id="UP000004994"/>
    </source>
</evidence>
<dbReference type="GO" id="GO:0006355">
    <property type="term" value="P:regulation of DNA-templated transcription"/>
    <property type="evidence" value="ECO:0007669"/>
    <property type="project" value="UniProtKB-UniRule"/>
</dbReference>
<keyword evidence="3" id="KW-1185">Reference proteome</keyword>
<comment type="function">
    <text evidence="1">Putative transcription activator involved in regulating light control of development.</text>
</comment>
<reference evidence="2" key="1">
    <citation type="journal article" date="2012" name="Nature">
        <title>The tomato genome sequence provides insights into fleshy fruit evolution.</title>
        <authorList>
            <consortium name="Tomato Genome Consortium"/>
        </authorList>
    </citation>
    <scope>NUCLEOTIDE SEQUENCE [LARGE SCALE GENOMIC DNA]</scope>
    <source>
        <strain evidence="2">cv. Heinz 1706</strain>
    </source>
</reference>
<comment type="similarity">
    <text evidence="1">Belongs to the FHY3/FAR1 family.</text>
</comment>
<keyword evidence="1" id="KW-0539">Nucleus</keyword>
<dbReference type="GO" id="GO:0005634">
    <property type="term" value="C:nucleus"/>
    <property type="evidence" value="ECO:0007669"/>
    <property type="project" value="UniProtKB-SubCell"/>
</dbReference>
<dbReference type="InterPro" id="IPR031052">
    <property type="entry name" value="FHY3/FAR1"/>
</dbReference>
<accession>A0A3Q7G3E8</accession>
<dbReference type="AlphaFoldDB" id="A0A3Q7G3E8"/>
<organism evidence="2">
    <name type="scientific">Solanum lycopersicum</name>
    <name type="common">Tomato</name>
    <name type="synonym">Lycopersicon esculentum</name>
    <dbReference type="NCBI Taxonomy" id="4081"/>
    <lineage>
        <taxon>Eukaryota</taxon>
        <taxon>Viridiplantae</taxon>
        <taxon>Streptophyta</taxon>
        <taxon>Embryophyta</taxon>
        <taxon>Tracheophyta</taxon>
        <taxon>Spermatophyta</taxon>
        <taxon>Magnoliopsida</taxon>
        <taxon>eudicotyledons</taxon>
        <taxon>Gunneridae</taxon>
        <taxon>Pentapetalae</taxon>
        <taxon>asterids</taxon>
        <taxon>lamiids</taxon>
        <taxon>Solanales</taxon>
        <taxon>Solanaceae</taxon>
        <taxon>Solanoideae</taxon>
        <taxon>Solaneae</taxon>
        <taxon>Solanum</taxon>
        <taxon>Solanum subgen. Lycopersicon</taxon>
    </lineage>
</organism>
<reference evidence="2" key="2">
    <citation type="submission" date="2019-01" db="UniProtKB">
        <authorList>
            <consortium name="EnsemblPlants"/>
        </authorList>
    </citation>
    <scope>IDENTIFICATION</scope>
    <source>
        <strain evidence="2">cv. Heinz 1706</strain>
    </source>
</reference>
<dbReference type="InParanoid" id="A0A3Q7G3E8"/>
<dbReference type="PANTHER" id="PTHR31669">
    <property type="entry name" value="PROTEIN FAR1-RELATED SEQUENCE 10-RELATED"/>
    <property type="match status" value="1"/>
</dbReference>
<keyword evidence="1" id="KW-0862">Zinc</keyword>
<protein>
    <recommendedName>
        <fullName evidence="1">Protein FAR1-RELATED SEQUENCE</fullName>
    </recommendedName>
</protein>
<dbReference type="Proteomes" id="UP000004994">
    <property type="component" value="Chromosome 4"/>
</dbReference>
<keyword evidence="1" id="KW-0863">Zinc-finger</keyword>
<dbReference type="PANTHER" id="PTHR31669:SF297">
    <property type="entry name" value="PROTEIN FAR1-RELATED SEQUENCE"/>
    <property type="match status" value="1"/>
</dbReference>
<proteinExistence type="inferred from homology"/>